<dbReference type="Gene3D" id="3.50.50.60">
    <property type="entry name" value="FAD/NAD(P)-binding domain"/>
    <property type="match status" value="1"/>
</dbReference>
<evidence type="ECO:0000256" key="1">
    <source>
        <dbReference type="ARBA" id="ARBA00022630"/>
    </source>
</evidence>
<dbReference type="GO" id="GO:0006744">
    <property type="term" value="P:ubiquinone biosynthetic process"/>
    <property type="evidence" value="ECO:0007669"/>
    <property type="project" value="TreeGrafter"/>
</dbReference>
<organism evidence="4 5">
    <name type="scientific">Haematococcus lacustris</name>
    <name type="common">Green alga</name>
    <name type="synonym">Haematococcus pluvialis</name>
    <dbReference type="NCBI Taxonomy" id="44745"/>
    <lineage>
        <taxon>Eukaryota</taxon>
        <taxon>Viridiplantae</taxon>
        <taxon>Chlorophyta</taxon>
        <taxon>core chlorophytes</taxon>
        <taxon>Chlorophyceae</taxon>
        <taxon>CS clade</taxon>
        <taxon>Chlamydomonadales</taxon>
        <taxon>Haematococcaceae</taxon>
        <taxon>Haematococcus</taxon>
    </lineage>
</organism>
<dbReference type="SUPFAM" id="SSF51905">
    <property type="entry name" value="FAD/NAD(P)-binding domain"/>
    <property type="match status" value="1"/>
</dbReference>
<dbReference type="PANTHER" id="PTHR43004:SF6">
    <property type="entry name" value="FAD_NAD(P)-BINDING OXIDOREDUCTASE FAMILY PROTEIN"/>
    <property type="match status" value="1"/>
</dbReference>
<evidence type="ECO:0000259" key="3">
    <source>
        <dbReference type="Pfam" id="PF01494"/>
    </source>
</evidence>
<protein>
    <recommendedName>
        <fullName evidence="3">FAD-binding domain-containing protein</fullName>
    </recommendedName>
</protein>
<gene>
    <name evidence="4" type="ORF">HaLaN_26261</name>
</gene>
<dbReference type="InterPro" id="IPR050641">
    <property type="entry name" value="RIFMO-like"/>
</dbReference>
<dbReference type="Pfam" id="PF01494">
    <property type="entry name" value="FAD_binding_3"/>
    <property type="match status" value="1"/>
</dbReference>
<dbReference type="EMBL" id="BLLF01003655">
    <property type="protein sequence ID" value="GFH27874.1"/>
    <property type="molecule type" value="Genomic_DNA"/>
</dbReference>
<dbReference type="GO" id="GO:0071949">
    <property type="term" value="F:FAD binding"/>
    <property type="evidence" value="ECO:0007669"/>
    <property type="project" value="InterPro"/>
</dbReference>
<reference evidence="4 5" key="1">
    <citation type="submission" date="2020-02" db="EMBL/GenBank/DDBJ databases">
        <title>Draft genome sequence of Haematococcus lacustris strain NIES-144.</title>
        <authorList>
            <person name="Morimoto D."/>
            <person name="Nakagawa S."/>
            <person name="Yoshida T."/>
            <person name="Sawayama S."/>
        </authorList>
    </citation>
    <scope>NUCLEOTIDE SEQUENCE [LARGE SCALE GENOMIC DNA]</scope>
    <source>
        <strain evidence="4 5">NIES-144</strain>
    </source>
</reference>
<keyword evidence="2" id="KW-0274">FAD</keyword>
<keyword evidence="1" id="KW-0285">Flavoprotein</keyword>
<dbReference type="InterPro" id="IPR002938">
    <property type="entry name" value="FAD-bd"/>
</dbReference>
<evidence type="ECO:0000313" key="4">
    <source>
        <dbReference type="EMBL" id="GFH27874.1"/>
    </source>
</evidence>
<evidence type="ECO:0000313" key="5">
    <source>
        <dbReference type="Proteomes" id="UP000485058"/>
    </source>
</evidence>
<feature type="non-terminal residue" evidence="4">
    <location>
        <position position="1"/>
    </location>
</feature>
<evidence type="ECO:0000256" key="2">
    <source>
        <dbReference type="ARBA" id="ARBA00022827"/>
    </source>
</evidence>
<keyword evidence="5" id="KW-1185">Reference proteome</keyword>
<dbReference type="AlphaFoldDB" id="A0A6A0A653"/>
<feature type="domain" description="FAD-binding" evidence="3">
    <location>
        <begin position="64"/>
        <end position="113"/>
    </location>
</feature>
<dbReference type="GO" id="GO:0016709">
    <property type="term" value="F:oxidoreductase activity, acting on paired donors, with incorporation or reduction of molecular oxygen, NAD(P)H as one donor, and incorporation of one atom of oxygen"/>
    <property type="evidence" value="ECO:0007669"/>
    <property type="project" value="UniProtKB-ARBA"/>
</dbReference>
<dbReference type="InterPro" id="IPR036188">
    <property type="entry name" value="FAD/NAD-bd_sf"/>
</dbReference>
<proteinExistence type="predicted"/>
<accession>A0A6A0A653</accession>
<dbReference type="PANTHER" id="PTHR43004">
    <property type="entry name" value="TRK SYSTEM POTASSIUM UPTAKE PROTEIN"/>
    <property type="match status" value="1"/>
</dbReference>
<dbReference type="Proteomes" id="UP000485058">
    <property type="component" value="Unassembled WGS sequence"/>
</dbReference>
<comment type="caution">
    <text evidence="4">The sequence shown here is derived from an EMBL/GenBank/DDBJ whole genome shotgun (WGS) entry which is preliminary data.</text>
</comment>
<name>A0A6A0A653_HAELA</name>
<feature type="non-terminal residue" evidence="4">
    <location>
        <position position="197"/>
    </location>
</feature>
<dbReference type="GO" id="GO:0005739">
    <property type="term" value="C:mitochondrion"/>
    <property type="evidence" value="ECO:0007669"/>
    <property type="project" value="TreeGrafter"/>
</dbReference>
<sequence>ATVGIAPIPRWPVRHRPADTCDSQVPPCSKCRKVYNLLMLLARGLQRCMSSGSYASIADSGVAPVIIVGAGPSGLTTALWLARFGVPSIIVERQHQPTQHPQAHYINNRTMEVEVWMQACLETCINGSCMPHLLSVHTLTLTSRSIIASSDVQVLRPLAGLSAAIRQHIPALDEWRKFVYCMSMTGQVLGEVDHFAG</sequence>